<gene>
    <name evidence="1" type="ORF">SOASR030_01890</name>
</gene>
<protein>
    <submittedName>
        <fullName evidence="1">Replication protein O</fullName>
    </submittedName>
</protein>
<keyword evidence="2" id="KW-1185">Reference proteome</keyword>
<comment type="caution">
    <text evidence="1">The sequence shown here is derived from an EMBL/GenBank/DDBJ whole genome shotgun (WGS) entry which is preliminary data.</text>
</comment>
<dbReference type="AlphaFoldDB" id="A0AAV5N0V0"/>
<evidence type="ECO:0000313" key="1">
    <source>
        <dbReference type="EMBL" id="GKX54077.1"/>
    </source>
</evidence>
<proteinExistence type="predicted"/>
<dbReference type="Proteomes" id="UP001058124">
    <property type="component" value="Unassembled WGS sequence"/>
</dbReference>
<organism evidence="1 2">
    <name type="scientific">Leminorella grimontii</name>
    <dbReference type="NCBI Taxonomy" id="82981"/>
    <lineage>
        <taxon>Bacteria</taxon>
        <taxon>Pseudomonadati</taxon>
        <taxon>Pseudomonadota</taxon>
        <taxon>Gammaproteobacteria</taxon>
        <taxon>Enterobacterales</taxon>
        <taxon>Budviciaceae</taxon>
        <taxon>Leminorella</taxon>
    </lineage>
</organism>
<dbReference type="RefSeq" id="WP_027275810.1">
    <property type="nucleotide sequence ID" value="NZ_BRLH01000001.1"/>
</dbReference>
<dbReference type="EMBL" id="BRLH01000001">
    <property type="protein sequence ID" value="GKX54077.1"/>
    <property type="molecule type" value="Genomic_DNA"/>
</dbReference>
<evidence type="ECO:0000313" key="2">
    <source>
        <dbReference type="Proteomes" id="UP001058124"/>
    </source>
</evidence>
<name>A0AAV5N0V0_9GAMM</name>
<reference evidence="1" key="1">
    <citation type="submission" date="2022-06" db="EMBL/GenBank/DDBJ databases">
        <title>Draft genome sequences of Leminorella grimontii str. JCM5902.</title>
        <authorList>
            <person name="Wakabayashi Y."/>
            <person name="Kojima K."/>
        </authorList>
    </citation>
    <scope>NUCLEOTIDE SEQUENCE</scope>
    <source>
        <strain evidence="1">JCM 5902</strain>
    </source>
</reference>
<accession>A0AAV5N0V0</accession>
<sequence>MGNVLQFKQKPAREQDSAAKGFALLHRKITDVPFYKTDSEAVHMWLHVILMANYAPKTVMTQLGEISIGRGQFITGRTSLVTETGIKSDRVKYLLNKFVKLGMIHMESTKFFTKITVIKYDDYQLNLVPTECQQNANVKSGIARCSEEVVPAECQQSATTNEVLNISITNVIDCDSAGADTPSQQEVIQQTNPAKKKSSLSCEDVVSVYHDILPEAKGVRALTDRRRNMIRTFWAKASKITRQLDGQPFTLESWKSYLTYVATNCRWMLEDRQDNRSGKTWHKKGLDYFLNDEVYLQVREGGKDDR</sequence>